<evidence type="ECO:0000313" key="4">
    <source>
        <dbReference type="Proteomes" id="UP000318431"/>
    </source>
</evidence>
<accession>A0A562RJ35</accession>
<dbReference type="OrthoDB" id="8641334at2"/>
<dbReference type="RefSeq" id="WP_145646756.1">
    <property type="nucleotide sequence ID" value="NZ_VLLB01000001.1"/>
</dbReference>
<feature type="region of interest" description="Disordered" evidence="2">
    <location>
        <begin position="193"/>
        <end position="219"/>
    </location>
</feature>
<dbReference type="Proteomes" id="UP000318431">
    <property type="component" value="Unassembled WGS sequence"/>
</dbReference>
<name>A0A562RJ35_9BURK</name>
<comment type="caution">
    <text evidence="3">The sequence shown here is derived from an EMBL/GenBank/DDBJ whole genome shotgun (WGS) entry which is preliminary data.</text>
</comment>
<keyword evidence="1" id="KW-0175">Coiled coil</keyword>
<keyword evidence="4" id="KW-1185">Reference proteome</keyword>
<feature type="compositionally biased region" description="Gly residues" evidence="2">
    <location>
        <begin position="193"/>
        <end position="207"/>
    </location>
</feature>
<evidence type="ECO:0000256" key="2">
    <source>
        <dbReference type="SAM" id="MobiDB-lite"/>
    </source>
</evidence>
<evidence type="ECO:0000313" key="3">
    <source>
        <dbReference type="EMBL" id="TWI69051.1"/>
    </source>
</evidence>
<dbReference type="AlphaFoldDB" id="A0A562RJ35"/>
<sequence>MKTKLYHFLMRYMHVTGLIAFAYDPDDADTKAALKAAVDEAVAPVLAKNKELLGEVKKAKRGAEIDPAEHERLETELDATKAQLADVNKQLKTANKAAEDAGKALDGERGFTQSLLVDQGLSAALLETGVKNPAHLKAAAALLKTSNKIEIVAGDDGTRSAQVGGKPLAEFVKGWAAGDDGKAFVSAPVNTGGGAAGGSGSGGGGNVKGNMAGTPEERRAWIDAKKAEAGVTD</sequence>
<gene>
    <name evidence="3" type="ORF">IP91_00116</name>
</gene>
<evidence type="ECO:0000256" key="1">
    <source>
        <dbReference type="SAM" id="Coils"/>
    </source>
</evidence>
<protein>
    <submittedName>
        <fullName evidence="3">Uncharacterized protein</fullName>
    </submittedName>
</protein>
<proteinExistence type="predicted"/>
<dbReference type="EMBL" id="VLLB01000001">
    <property type="protein sequence ID" value="TWI69051.1"/>
    <property type="molecule type" value="Genomic_DNA"/>
</dbReference>
<feature type="coiled-coil region" evidence="1">
    <location>
        <begin position="70"/>
        <end position="104"/>
    </location>
</feature>
<reference evidence="3 4" key="1">
    <citation type="journal article" date="2015" name="Stand. Genomic Sci.">
        <title>Genomic Encyclopedia of Bacterial and Archaeal Type Strains, Phase III: the genomes of soil and plant-associated and newly described type strains.</title>
        <authorList>
            <person name="Whitman W.B."/>
            <person name="Woyke T."/>
            <person name="Klenk H.P."/>
            <person name="Zhou Y."/>
            <person name="Lilburn T.G."/>
            <person name="Beck B.J."/>
            <person name="De Vos P."/>
            <person name="Vandamme P."/>
            <person name="Eisen J.A."/>
            <person name="Garrity G."/>
            <person name="Hugenholtz P."/>
            <person name="Kyrpides N.C."/>
        </authorList>
    </citation>
    <scope>NUCLEOTIDE SEQUENCE [LARGE SCALE GENOMIC DNA]</scope>
    <source>
        <strain evidence="3 4">CGMCC 1.10822</strain>
    </source>
</reference>
<organism evidence="3 4">
    <name type="scientific">Pseudoduganella lurida</name>
    <dbReference type="NCBI Taxonomy" id="1036180"/>
    <lineage>
        <taxon>Bacteria</taxon>
        <taxon>Pseudomonadati</taxon>
        <taxon>Pseudomonadota</taxon>
        <taxon>Betaproteobacteria</taxon>
        <taxon>Burkholderiales</taxon>
        <taxon>Oxalobacteraceae</taxon>
        <taxon>Telluria group</taxon>
        <taxon>Pseudoduganella</taxon>
    </lineage>
</organism>